<keyword evidence="12 25" id="KW-0460">Magnesium</keyword>
<dbReference type="Gene3D" id="3.30.1490.20">
    <property type="entry name" value="ATP-grasp fold, A domain"/>
    <property type="match status" value="1"/>
</dbReference>
<dbReference type="InterPro" id="IPR000291">
    <property type="entry name" value="D-Ala_lig_Van_CS"/>
</dbReference>
<organism evidence="28 29">
    <name type="scientific">Maledivibacter halophilus</name>
    <dbReference type="NCBI Taxonomy" id="36842"/>
    <lineage>
        <taxon>Bacteria</taxon>
        <taxon>Bacillati</taxon>
        <taxon>Bacillota</taxon>
        <taxon>Clostridia</taxon>
        <taxon>Peptostreptococcales</taxon>
        <taxon>Caminicellaceae</taxon>
        <taxon>Maledivibacter</taxon>
    </lineage>
</organism>
<dbReference type="Proteomes" id="UP000190285">
    <property type="component" value="Unassembled WGS sequence"/>
</dbReference>
<dbReference type="GO" id="GO:0046872">
    <property type="term" value="F:metal ion binding"/>
    <property type="evidence" value="ECO:0007669"/>
    <property type="project" value="UniProtKB-KW"/>
</dbReference>
<evidence type="ECO:0000256" key="21">
    <source>
        <dbReference type="ARBA" id="ARBA00077154"/>
    </source>
</evidence>
<feature type="binding site" evidence="24">
    <location>
        <begin position="231"/>
        <end position="238"/>
    </location>
    <ligand>
        <name>ATP</name>
        <dbReference type="ChEBI" id="CHEBI:30616"/>
    </ligand>
</feature>
<dbReference type="PROSITE" id="PS00843">
    <property type="entry name" value="DALA_DALA_LIGASE_1"/>
    <property type="match status" value="1"/>
</dbReference>
<dbReference type="AlphaFoldDB" id="A0A1T5K4I4"/>
<evidence type="ECO:0000256" key="12">
    <source>
        <dbReference type="ARBA" id="ARBA00022842"/>
    </source>
</evidence>
<feature type="binding site" evidence="24">
    <location>
        <begin position="193"/>
        <end position="195"/>
    </location>
    <ligand>
        <name>ATP</name>
        <dbReference type="ChEBI" id="CHEBI:30616"/>
    </ligand>
</feature>
<dbReference type="EMBL" id="FUZT01000003">
    <property type="protein sequence ID" value="SKC58425.1"/>
    <property type="molecule type" value="Genomic_DNA"/>
</dbReference>
<evidence type="ECO:0000256" key="7">
    <source>
        <dbReference type="ARBA" id="ARBA00022490"/>
    </source>
</evidence>
<evidence type="ECO:0000256" key="13">
    <source>
        <dbReference type="ARBA" id="ARBA00022960"/>
    </source>
</evidence>
<evidence type="ECO:0000256" key="2">
    <source>
        <dbReference type="ARBA" id="ARBA00003921"/>
    </source>
</evidence>
<evidence type="ECO:0000256" key="18">
    <source>
        <dbReference type="ARBA" id="ARBA00060592"/>
    </source>
</evidence>
<evidence type="ECO:0000256" key="19">
    <source>
        <dbReference type="ARBA" id="ARBA00068427"/>
    </source>
</evidence>
<dbReference type="InterPro" id="IPR013815">
    <property type="entry name" value="ATP_grasp_subdomain_1"/>
</dbReference>
<dbReference type="NCBIfam" id="NF002528">
    <property type="entry name" value="PRK01966.1-4"/>
    <property type="match status" value="1"/>
</dbReference>
<dbReference type="PANTHER" id="PTHR23132">
    <property type="entry name" value="D-ALANINE--D-ALANINE LIGASE"/>
    <property type="match status" value="1"/>
</dbReference>
<dbReference type="GO" id="GO:0008360">
    <property type="term" value="P:regulation of cell shape"/>
    <property type="evidence" value="ECO:0007669"/>
    <property type="project" value="UniProtKB-KW"/>
</dbReference>
<evidence type="ECO:0000256" key="6">
    <source>
        <dbReference type="ARBA" id="ARBA00012216"/>
    </source>
</evidence>
<evidence type="ECO:0000256" key="15">
    <source>
        <dbReference type="ARBA" id="ARBA00023211"/>
    </source>
</evidence>
<dbReference type="InterPro" id="IPR011127">
    <property type="entry name" value="Dala_Dala_lig_N"/>
</dbReference>
<dbReference type="Pfam" id="PF01820">
    <property type="entry name" value="Dala_Dala_lig_N"/>
    <property type="match status" value="1"/>
</dbReference>
<comment type="similarity">
    <text evidence="5 22">Belongs to the D-alanine--D-alanine ligase family.</text>
</comment>
<feature type="binding site" evidence="25">
    <location>
        <position position="326"/>
    </location>
    <ligand>
        <name>Mg(2+)</name>
        <dbReference type="ChEBI" id="CHEBI:18420"/>
        <label>2</label>
    </ligand>
</feature>
<name>A0A1T5K4I4_9FIRM</name>
<dbReference type="STRING" id="36842.SAMN02194393_01604"/>
<evidence type="ECO:0000256" key="26">
    <source>
        <dbReference type="PROSITE-ProRule" id="PRU00409"/>
    </source>
</evidence>
<dbReference type="FunFam" id="3.30.1490.20:FF:000007">
    <property type="entry name" value="D-alanine--D-alanine ligase"/>
    <property type="match status" value="1"/>
</dbReference>
<comment type="subcellular location">
    <subcellularLocation>
        <location evidence="3 22">Cytoplasm</location>
    </subcellularLocation>
</comment>
<feature type="active site" evidence="23">
    <location>
        <position position="201"/>
    </location>
</feature>
<dbReference type="NCBIfam" id="NF002378">
    <property type="entry name" value="PRK01372.1"/>
    <property type="match status" value="1"/>
</dbReference>
<dbReference type="InterPro" id="IPR016185">
    <property type="entry name" value="PreATP-grasp_dom_sf"/>
</dbReference>
<feature type="binding site" evidence="24">
    <location>
        <position position="148"/>
    </location>
    <ligand>
        <name>ATP</name>
        <dbReference type="ChEBI" id="CHEBI:30616"/>
    </ligand>
</feature>
<dbReference type="GO" id="GO:0071555">
    <property type="term" value="P:cell wall organization"/>
    <property type="evidence" value="ECO:0007669"/>
    <property type="project" value="UniProtKB-KW"/>
</dbReference>
<dbReference type="GO" id="GO:0005524">
    <property type="term" value="F:ATP binding"/>
    <property type="evidence" value="ECO:0007669"/>
    <property type="project" value="UniProtKB-UniRule"/>
</dbReference>
<sequence>MNKKVNVGIIFGGKSAEHEVSLMSATSIIRAIDKEKYNVIPIGITKEGNWMIYNGPIEKIENGEWEGISNKLLHDKPKENVFSIIPIGKKENQMQGVVPPGLEKKIDVVFPVLHGPYGEDGTIQGLLEMADIPYVGAEVLSSAMCMDKVYAKKMFELEGLNVVEYFVALRHKLKTHMDDYVKIIEEQFSYPVFIKPVNLGSSVGITKARSRDELIQGLNEAAKHDRKILIEKNINCREIECGVLGNDNPKASVVGEIVPSNEFYDYKAKYFDDGKSKLIIPAGIPKDKSDEIRKMALTAYKALGCAGLARVDFFLEKETNEVYINEINTMPGFTKYSMYPLLWQETGVSYNELVDKLIQLALERYKGKKGDKA</sequence>
<dbReference type="PANTHER" id="PTHR23132:SF25">
    <property type="entry name" value="D-ALANINE--D-ALANINE LIGASE A"/>
    <property type="match status" value="1"/>
</dbReference>
<keyword evidence="29" id="KW-1185">Reference proteome</keyword>
<evidence type="ECO:0000256" key="11">
    <source>
        <dbReference type="ARBA" id="ARBA00022840"/>
    </source>
</evidence>
<dbReference type="InterPro" id="IPR011095">
    <property type="entry name" value="Dala_Dala_lig_C"/>
</dbReference>
<dbReference type="Gene3D" id="3.30.470.20">
    <property type="entry name" value="ATP-grasp fold, B domain"/>
    <property type="match status" value="1"/>
</dbReference>
<keyword evidence="8 22" id="KW-0436">Ligase</keyword>
<dbReference type="UniPathway" id="UPA00219"/>
<dbReference type="OrthoDB" id="9813261at2"/>
<dbReference type="RefSeq" id="WP_079490699.1">
    <property type="nucleotide sequence ID" value="NZ_FUZT01000003.1"/>
</dbReference>
<accession>A0A1T5K4I4</accession>
<protein>
    <recommendedName>
        <fullName evidence="19 22">D-alanine--D-alanine ligase</fullName>
        <ecNumber evidence="6 22">6.3.2.4</ecNumber>
    </recommendedName>
    <alternativeName>
        <fullName evidence="21 22">D-Ala-D-Ala ligase</fullName>
    </alternativeName>
    <alternativeName>
        <fullName evidence="20 22">D-alanylalanine synthetase</fullName>
    </alternativeName>
</protein>
<feature type="binding site" evidence="25">
    <location>
        <position position="328"/>
    </location>
    <ligand>
        <name>Mg(2+)</name>
        <dbReference type="ChEBI" id="CHEBI:18420"/>
        <label>2</label>
    </ligand>
</feature>
<dbReference type="GO" id="GO:0008716">
    <property type="term" value="F:D-alanine-D-alanine ligase activity"/>
    <property type="evidence" value="ECO:0007669"/>
    <property type="project" value="UniProtKB-UniRule"/>
</dbReference>
<evidence type="ECO:0000256" key="10">
    <source>
        <dbReference type="ARBA" id="ARBA00022741"/>
    </source>
</evidence>
<dbReference type="NCBIfam" id="TIGR01205">
    <property type="entry name" value="D_ala_D_alaTIGR"/>
    <property type="match status" value="1"/>
</dbReference>
<dbReference type="GO" id="GO:0009252">
    <property type="term" value="P:peptidoglycan biosynthetic process"/>
    <property type="evidence" value="ECO:0007669"/>
    <property type="project" value="UniProtKB-UniRule"/>
</dbReference>
<evidence type="ECO:0000256" key="22">
    <source>
        <dbReference type="HAMAP-Rule" id="MF_00047"/>
    </source>
</evidence>
<dbReference type="PROSITE" id="PS50975">
    <property type="entry name" value="ATP_GRASP"/>
    <property type="match status" value="1"/>
</dbReference>
<keyword evidence="14 22" id="KW-0573">Peptidoglycan synthesis</keyword>
<comment type="pathway">
    <text evidence="4 22">Cell wall biogenesis; peptidoglycan biosynthesis.</text>
</comment>
<comment type="cofactor">
    <cofactor evidence="1">
        <name>Mn(2+)</name>
        <dbReference type="ChEBI" id="CHEBI:29035"/>
    </cofactor>
</comment>
<comment type="cofactor">
    <cofactor evidence="25">
        <name>Mg(2+)</name>
        <dbReference type="ChEBI" id="CHEBI:18420"/>
    </cofactor>
    <cofactor evidence="25">
        <name>Mn(2+)</name>
        <dbReference type="ChEBI" id="CHEBI:29035"/>
    </cofactor>
    <text evidence="25">Binds 2 magnesium or manganese ions per subunit.</text>
</comment>
<feature type="binding site" evidence="24">
    <location>
        <begin position="201"/>
        <end position="202"/>
    </location>
    <ligand>
        <name>ATP</name>
        <dbReference type="ChEBI" id="CHEBI:30616"/>
    </ligand>
</feature>
<dbReference type="HAMAP" id="MF_00047">
    <property type="entry name" value="Dala_Dala_lig"/>
    <property type="match status" value="1"/>
</dbReference>
<evidence type="ECO:0000256" key="1">
    <source>
        <dbReference type="ARBA" id="ARBA00001936"/>
    </source>
</evidence>
<evidence type="ECO:0000256" key="8">
    <source>
        <dbReference type="ARBA" id="ARBA00022598"/>
    </source>
</evidence>
<evidence type="ECO:0000256" key="9">
    <source>
        <dbReference type="ARBA" id="ARBA00022723"/>
    </source>
</evidence>
<dbReference type="SUPFAM" id="SSF52440">
    <property type="entry name" value="PreATP-grasp domain"/>
    <property type="match status" value="1"/>
</dbReference>
<feature type="domain" description="ATP-grasp" evidence="27">
    <location>
        <begin position="152"/>
        <end position="359"/>
    </location>
</feature>
<keyword evidence="16 22" id="KW-0961">Cell wall biogenesis/degradation</keyword>
<comment type="function">
    <text evidence="2 22">Cell wall formation.</text>
</comment>
<dbReference type="PROSITE" id="PS00844">
    <property type="entry name" value="DALA_DALA_LIGASE_2"/>
    <property type="match status" value="1"/>
</dbReference>
<evidence type="ECO:0000256" key="3">
    <source>
        <dbReference type="ARBA" id="ARBA00004496"/>
    </source>
</evidence>
<evidence type="ECO:0000256" key="24">
    <source>
        <dbReference type="PIRSR" id="PIRSR039102-2"/>
    </source>
</evidence>
<feature type="active site" evidence="23">
    <location>
        <position position="17"/>
    </location>
</feature>
<dbReference type="GO" id="GO:0005829">
    <property type="term" value="C:cytosol"/>
    <property type="evidence" value="ECO:0007669"/>
    <property type="project" value="TreeGrafter"/>
</dbReference>
<comment type="catalytic activity">
    <reaction evidence="17 22">
        <text>2 D-alanine + ATP = D-alanyl-D-alanine + ADP + phosphate + H(+)</text>
        <dbReference type="Rhea" id="RHEA:11224"/>
        <dbReference type="ChEBI" id="CHEBI:15378"/>
        <dbReference type="ChEBI" id="CHEBI:30616"/>
        <dbReference type="ChEBI" id="CHEBI:43474"/>
        <dbReference type="ChEBI" id="CHEBI:57416"/>
        <dbReference type="ChEBI" id="CHEBI:57822"/>
        <dbReference type="ChEBI" id="CHEBI:456216"/>
        <dbReference type="EC" id="6.3.2.4"/>
    </reaction>
</comment>
<evidence type="ECO:0000313" key="29">
    <source>
        <dbReference type="Proteomes" id="UP000190285"/>
    </source>
</evidence>
<evidence type="ECO:0000313" key="28">
    <source>
        <dbReference type="EMBL" id="SKC58425.1"/>
    </source>
</evidence>
<comment type="pathway">
    <text evidence="18">Glycan biosynthesis.</text>
</comment>
<feature type="binding site" evidence="24">
    <location>
        <begin position="325"/>
        <end position="326"/>
    </location>
    <ligand>
        <name>ATP</name>
        <dbReference type="ChEBI" id="CHEBI:30616"/>
    </ligand>
</feature>
<evidence type="ECO:0000256" key="17">
    <source>
        <dbReference type="ARBA" id="ARBA00047614"/>
    </source>
</evidence>
<dbReference type="InterPro" id="IPR011761">
    <property type="entry name" value="ATP-grasp"/>
</dbReference>
<evidence type="ECO:0000256" key="5">
    <source>
        <dbReference type="ARBA" id="ARBA00010871"/>
    </source>
</evidence>
<dbReference type="SUPFAM" id="SSF56059">
    <property type="entry name" value="Glutathione synthetase ATP-binding domain-like"/>
    <property type="match status" value="1"/>
</dbReference>
<dbReference type="InterPro" id="IPR005905">
    <property type="entry name" value="D_ala_D_ala"/>
</dbReference>
<dbReference type="FunFam" id="3.30.470.20:FF:000008">
    <property type="entry name" value="D-alanine--D-alanine ligase"/>
    <property type="match status" value="1"/>
</dbReference>
<keyword evidence="7 22" id="KW-0963">Cytoplasm</keyword>
<evidence type="ECO:0000259" key="27">
    <source>
        <dbReference type="PROSITE" id="PS50975"/>
    </source>
</evidence>
<evidence type="ECO:0000256" key="20">
    <source>
        <dbReference type="ARBA" id="ARBA00076288"/>
    </source>
</evidence>
<proteinExistence type="inferred from homology"/>
<gene>
    <name evidence="22" type="primary">ddl</name>
    <name evidence="28" type="ORF">SAMN02194393_01604</name>
</gene>
<dbReference type="EC" id="6.3.2.4" evidence="6 22"/>
<keyword evidence="10 24" id="KW-0547">Nucleotide-binding</keyword>
<feature type="binding site" evidence="25">
    <location>
        <position position="326"/>
    </location>
    <ligand>
        <name>Mg(2+)</name>
        <dbReference type="ChEBI" id="CHEBI:18420"/>
        <label>1</label>
    </ligand>
</feature>
<keyword evidence="9 25" id="KW-0479">Metal-binding</keyword>
<dbReference type="Gene3D" id="3.40.50.20">
    <property type="match status" value="1"/>
</dbReference>
<dbReference type="Pfam" id="PF07478">
    <property type="entry name" value="Dala_Dala_lig_C"/>
    <property type="match status" value="1"/>
</dbReference>
<evidence type="ECO:0000256" key="14">
    <source>
        <dbReference type="ARBA" id="ARBA00022984"/>
    </source>
</evidence>
<keyword evidence="11 26" id="KW-0067">ATP-binding</keyword>
<evidence type="ECO:0000256" key="16">
    <source>
        <dbReference type="ARBA" id="ARBA00023316"/>
    </source>
</evidence>
<dbReference type="PIRSF" id="PIRSF039102">
    <property type="entry name" value="Ddl/VanB"/>
    <property type="match status" value="1"/>
</dbReference>
<keyword evidence="13 22" id="KW-0133">Cell shape</keyword>
<evidence type="ECO:0000256" key="23">
    <source>
        <dbReference type="PIRSR" id="PIRSR039102-1"/>
    </source>
</evidence>
<evidence type="ECO:0000256" key="4">
    <source>
        <dbReference type="ARBA" id="ARBA00004752"/>
    </source>
</evidence>
<feature type="active site" evidence="23">
    <location>
        <position position="337"/>
    </location>
</feature>
<feature type="binding site" evidence="25">
    <location>
        <position position="312"/>
    </location>
    <ligand>
        <name>Mg(2+)</name>
        <dbReference type="ChEBI" id="CHEBI:18420"/>
        <label>1</label>
    </ligand>
</feature>
<reference evidence="28 29" key="1">
    <citation type="submission" date="2017-02" db="EMBL/GenBank/DDBJ databases">
        <authorList>
            <person name="Peterson S.W."/>
        </authorList>
    </citation>
    <scope>NUCLEOTIDE SEQUENCE [LARGE SCALE GENOMIC DNA]</scope>
    <source>
        <strain evidence="28 29">M1</strain>
    </source>
</reference>
<evidence type="ECO:0000256" key="25">
    <source>
        <dbReference type="PIRSR" id="PIRSR039102-3"/>
    </source>
</evidence>
<dbReference type="NCBIfam" id="NF002526">
    <property type="entry name" value="PRK01966.1-2"/>
    <property type="match status" value="1"/>
</dbReference>
<keyword evidence="15 25" id="KW-0464">Manganese</keyword>